<protein>
    <submittedName>
        <fullName evidence="3">Polymorphic toxin type 43 domain-containing protein</fullName>
    </submittedName>
</protein>
<evidence type="ECO:0000256" key="1">
    <source>
        <dbReference type="SAM" id="MobiDB-lite"/>
    </source>
</evidence>
<name>A0ABV8SDW9_9BACL</name>
<evidence type="ECO:0000259" key="2">
    <source>
        <dbReference type="Pfam" id="PF15537"/>
    </source>
</evidence>
<accession>A0ABV8SDW9</accession>
<dbReference type="InterPro" id="IPR029106">
    <property type="entry name" value="Ntox43"/>
</dbReference>
<comment type="caution">
    <text evidence="3">The sequence shown here is derived from an EMBL/GenBank/DDBJ whole genome shotgun (WGS) entry which is preliminary data.</text>
</comment>
<gene>
    <name evidence="3" type="ORF">ACFO1S_17525</name>
</gene>
<organism evidence="3 4">
    <name type="scientific">Cohnella boryungensis</name>
    <dbReference type="NCBI Taxonomy" id="768479"/>
    <lineage>
        <taxon>Bacteria</taxon>
        <taxon>Bacillati</taxon>
        <taxon>Bacillota</taxon>
        <taxon>Bacilli</taxon>
        <taxon>Bacillales</taxon>
        <taxon>Paenibacillaceae</taxon>
        <taxon>Cohnella</taxon>
    </lineage>
</organism>
<dbReference type="Proteomes" id="UP001595755">
    <property type="component" value="Unassembled WGS sequence"/>
</dbReference>
<dbReference type="Pfam" id="PF15537">
    <property type="entry name" value="Ntox43"/>
    <property type="match status" value="1"/>
</dbReference>
<feature type="region of interest" description="Disordered" evidence="1">
    <location>
        <begin position="1"/>
        <end position="49"/>
    </location>
</feature>
<feature type="compositionally biased region" description="Polar residues" evidence="1">
    <location>
        <begin position="1"/>
        <end position="13"/>
    </location>
</feature>
<keyword evidence="4" id="KW-1185">Reference proteome</keyword>
<dbReference type="RefSeq" id="WP_204603869.1">
    <property type="nucleotide sequence ID" value="NZ_JBHSED010000036.1"/>
</dbReference>
<sequence>MDYSKGSTHQKLAQTIGADGGKTKLGGTFTRGPNGKFLTTENSGHFGKSWTPELRQQFQDVMKS</sequence>
<evidence type="ECO:0000313" key="4">
    <source>
        <dbReference type="Proteomes" id="UP001595755"/>
    </source>
</evidence>
<dbReference type="EMBL" id="JBHSED010000036">
    <property type="protein sequence ID" value="MFC4305235.1"/>
    <property type="molecule type" value="Genomic_DNA"/>
</dbReference>
<feature type="domain" description="Bacterial toxin 43" evidence="2">
    <location>
        <begin position="9"/>
        <end position="57"/>
    </location>
</feature>
<evidence type="ECO:0000313" key="3">
    <source>
        <dbReference type="EMBL" id="MFC4305235.1"/>
    </source>
</evidence>
<proteinExistence type="predicted"/>
<reference evidence="4" key="1">
    <citation type="journal article" date="2019" name="Int. J. Syst. Evol. Microbiol.">
        <title>The Global Catalogue of Microorganisms (GCM) 10K type strain sequencing project: providing services to taxonomists for standard genome sequencing and annotation.</title>
        <authorList>
            <consortium name="The Broad Institute Genomics Platform"/>
            <consortium name="The Broad Institute Genome Sequencing Center for Infectious Disease"/>
            <person name="Wu L."/>
            <person name="Ma J."/>
        </authorList>
    </citation>
    <scope>NUCLEOTIDE SEQUENCE [LARGE SCALE GENOMIC DNA]</scope>
    <source>
        <strain evidence="4">CGMCC 4.1641</strain>
    </source>
</reference>